<dbReference type="SUPFAM" id="SSF50486">
    <property type="entry name" value="FMT C-terminal domain-like"/>
    <property type="match status" value="1"/>
</dbReference>
<dbReference type="Gene3D" id="3.40.50.12230">
    <property type="match status" value="1"/>
</dbReference>
<keyword evidence="3 5" id="KW-0808">Transferase</keyword>
<dbReference type="HAMAP" id="MF_00182">
    <property type="entry name" value="Formyl_trans"/>
    <property type="match status" value="1"/>
</dbReference>
<evidence type="ECO:0000256" key="3">
    <source>
        <dbReference type="ARBA" id="ARBA00022679"/>
    </source>
</evidence>
<dbReference type="PANTHER" id="PTHR11138">
    <property type="entry name" value="METHIONYL-TRNA FORMYLTRANSFERASE"/>
    <property type="match status" value="1"/>
</dbReference>
<accession>A0A7K1FLI3</accession>
<dbReference type="Proteomes" id="UP000460221">
    <property type="component" value="Unassembled WGS sequence"/>
</dbReference>
<dbReference type="InterPro" id="IPR005794">
    <property type="entry name" value="Fmt"/>
</dbReference>
<evidence type="ECO:0000256" key="1">
    <source>
        <dbReference type="ARBA" id="ARBA00010699"/>
    </source>
</evidence>
<dbReference type="Pfam" id="PF02911">
    <property type="entry name" value="Formyl_trans_C"/>
    <property type="match status" value="1"/>
</dbReference>
<dbReference type="InterPro" id="IPR011034">
    <property type="entry name" value="Formyl_transferase-like_C_sf"/>
</dbReference>
<feature type="region of interest" description="Disordered" evidence="6">
    <location>
        <begin position="284"/>
        <end position="321"/>
    </location>
</feature>
<dbReference type="InterPro" id="IPR041711">
    <property type="entry name" value="Met-tRNA-FMT_N"/>
</dbReference>
<evidence type="ECO:0000256" key="2">
    <source>
        <dbReference type="ARBA" id="ARBA00012261"/>
    </source>
</evidence>
<feature type="compositionally biased region" description="Low complexity" evidence="6">
    <location>
        <begin position="306"/>
        <end position="321"/>
    </location>
</feature>
<dbReference type="CDD" id="cd08646">
    <property type="entry name" value="FMT_core_Met-tRNA-FMT_N"/>
    <property type="match status" value="1"/>
</dbReference>
<dbReference type="EMBL" id="WLYK01000002">
    <property type="protein sequence ID" value="MTD14083.1"/>
    <property type="molecule type" value="Genomic_DNA"/>
</dbReference>
<feature type="domain" description="Formyl transferase N-terminal" evidence="7">
    <location>
        <begin position="1"/>
        <end position="179"/>
    </location>
</feature>
<sequence length="321" mass="33165">MRIVFAGTPAAAVPSLQALLSSPHEVAAVISRPDAPTGRGRKLLPSPVAALAAEAGVPLLQPVSVRTPEFLAELQALRPDVAAVVAYGKILPRPVLDVPTHGWVNLHFSLLPAWRGAAPVQAAVRAGDEITGASTFLLEEGMDTGPVFGTITEQVRPDDTSGALLQRLSVSGAALLVATIDGIADGSLHPVPQPADGVSTAGKIDRDQARIDWAAPALAVDRLIRSVTPEPGAWTDSPWGPLQLGPVTAVQEDGLPRLAAGELLVQRNRLLVGTASGPVRLGELKAPGSRPMPAADWARGRRPESGTLLGATTATVEEATG</sequence>
<protein>
    <recommendedName>
        <fullName evidence="2 5">Methionyl-tRNA formyltransferase</fullName>
        <ecNumber evidence="2 5">2.1.2.9</ecNumber>
    </recommendedName>
</protein>
<comment type="catalytic activity">
    <reaction evidence="5">
        <text>L-methionyl-tRNA(fMet) + (6R)-10-formyltetrahydrofolate = N-formyl-L-methionyl-tRNA(fMet) + (6S)-5,6,7,8-tetrahydrofolate + H(+)</text>
        <dbReference type="Rhea" id="RHEA:24380"/>
        <dbReference type="Rhea" id="RHEA-COMP:9952"/>
        <dbReference type="Rhea" id="RHEA-COMP:9953"/>
        <dbReference type="ChEBI" id="CHEBI:15378"/>
        <dbReference type="ChEBI" id="CHEBI:57453"/>
        <dbReference type="ChEBI" id="CHEBI:78530"/>
        <dbReference type="ChEBI" id="CHEBI:78844"/>
        <dbReference type="ChEBI" id="CHEBI:195366"/>
        <dbReference type="EC" id="2.1.2.9"/>
    </reaction>
</comment>
<reference evidence="9 10" key="1">
    <citation type="submission" date="2019-11" db="EMBL/GenBank/DDBJ databases">
        <authorList>
            <person name="Jiang L.-Q."/>
        </authorList>
    </citation>
    <scope>NUCLEOTIDE SEQUENCE [LARGE SCALE GENOMIC DNA]</scope>
    <source>
        <strain evidence="9 10">YIM 132087</strain>
    </source>
</reference>
<dbReference type="RefSeq" id="WP_154768121.1">
    <property type="nucleotide sequence ID" value="NZ_WLYK01000002.1"/>
</dbReference>
<dbReference type="Pfam" id="PF00551">
    <property type="entry name" value="Formyl_trans_N"/>
    <property type="match status" value="1"/>
</dbReference>
<dbReference type="InterPro" id="IPR005793">
    <property type="entry name" value="Formyl_trans_C"/>
</dbReference>
<comment type="similarity">
    <text evidence="1 5">Belongs to the Fmt family.</text>
</comment>
<organism evidence="9 10">
    <name type="scientific">Nakamurella alba</name>
    <dbReference type="NCBI Taxonomy" id="2665158"/>
    <lineage>
        <taxon>Bacteria</taxon>
        <taxon>Bacillati</taxon>
        <taxon>Actinomycetota</taxon>
        <taxon>Actinomycetes</taxon>
        <taxon>Nakamurellales</taxon>
        <taxon>Nakamurellaceae</taxon>
        <taxon>Nakamurella</taxon>
    </lineage>
</organism>
<dbReference type="InterPro" id="IPR036477">
    <property type="entry name" value="Formyl_transf_N_sf"/>
</dbReference>
<keyword evidence="10" id="KW-1185">Reference proteome</keyword>
<evidence type="ECO:0000313" key="9">
    <source>
        <dbReference type="EMBL" id="MTD14083.1"/>
    </source>
</evidence>
<dbReference type="GO" id="GO:0005829">
    <property type="term" value="C:cytosol"/>
    <property type="evidence" value="ECO:0007669"/>
    <property type="project" value="TreeGrafter"/>
</dbReference>
<proteinExistence type="inferred from homology"/>
<evidence type="ECO:0000313" key="10">
    <source>
        <dbReference type="Proteomes" id="UP000460221"/>
    </source>
</evidence>
<dbReference type="AlphaFoldDB" id="A0A7K1FLI3"/>
<evidence type="ECO:0000256" key="4">
    <source>
        <dbReference type="ARBA" id="ARBA00022917"/>
    </source>
</evidence>
<evidence type="ECO:0000259" key="8">
    <source>
        <dbReference type="Pfam" id="PF02911"/>
    </source>
</evidence>
<dbReference type="SUPFAM" id="SSF53328">
    <property type="entry name" value="Formyltransferase"/>
    <property type="match status" value="1"/>
</dbReference>
<name>A0A7K1FLI3_9ACTN</name>
<evidence type="ECO:0000259" key="7">
    <source>
        <dbReference type="Pfam" id="PF00551"/>
    </source>
</evidence>
<dbReference type="InterPro" id="IPR002376">
    <property type="entry name" value="Formyl_transf_N"/>
</dbReference>
<dbReference type="CDD" id="cd08704">
    <property type="entry name" value="Met_tRNA_FMT_C"/>
    <property type="match status" value="1"/>
</dbReference>
<keyword evidence="4 5" id="KW-0648">Protein biosynthesis</keyword>
<gene>
    <name evidence="5" type="primary">fmt</name>
    <name evidence="9" type="ORF">GIS00_09010</name>
</gene>
<dbReference type="EC" id="2.1.2.9" evidence="2 5"/>
<dbReference type="GO" id="GO:0004479">
    <property type="term" value="F:methionyl-tRNA formyltransferase activity"/>
    <property type="evidence" value="ECO:0007669"/>
    <property type="project" value="UniProtKB-UniRule"/>
</dbReference>
<evidence type="ECO:0000256" key="5">
    <source>
        <dbReference type="HAMAP-Rule" id="MF_00182"/>
    </source>
</evidence>
<dbReference type="PANTHER" id="PTHR11138:SF5">
    <property type="entry name" value="METHIONYL-TRNA FORMYLTRANSFERASE, MITOCHONDRIAL"/>
    <property type="match status" value="1"/>
</dbReference>
<comment type="function">
    <text evidence="5">Attaches a formyl group to the free amino group of methionyl-tRNA(fMet). The formyl group appears to play a dual role in the initiator identity of N-formylmethionyl-tRNA by promoting its recognition by IF2 and preventing the misappropriation of this tRNA by the elongation apparatus.</text>
</comment>
<dbReference type="InterPro" id="IPR044135">
    <property type="entry name" value="Met-tRNA-FMT_C"/>
</dbReference>
<evidence type="ECO:0000256" key="6">
    <source>
        <dbReference type="SAM" id="MobiDB-lite"/>
    </source>
</evidence>
<dbReference type="FunFam" id="3.40.50.12230:FF:000001">
    <property type="entry name" value="Methionyl-tRNA formyltransferase"/>
    <property type="match status" value="1"/>
</dbReference>
<comment type="caution">
    <text evidence="9">The sequence shown here is derived from an EMBL/GenBank/DDBJ whole genome shotgun (WGS) entry which is preliminary data.</text>
</comment>
<feature type="domain" description="Formyl transferase C-terminal" evidence="8">
    <location>
        <begin position="203"/>
        <end position="301"/>
    </location>
</feature>
<feature type="binding site" evidence="5">
    <location>
        <begin position="109"/>
        <end position="112"/>
    </location>
    <ligand>
        <name>(6S)-5,6,7,8-tetrahydrofolate</name>
        <dbReference type="ChEBI" id="CHEBI:57453"/>
    </ligand>
</feature>
<dbReference type="NCBIfam" id="TIGR00460">
    <property type="entry name" value="fmt"/>
    <property type="match status" value="1"/>
</dbReference>